<sequence length="1020" mass="121215">MSKLILFPNSKSRDYYLYSRYNYYSLDITNYKTLFEFYRTTIDKFFKNFSIKNNVSRLEESTAIINIYEALIEFTNKNKDSIISKQNKNYELAANIYNFIEEITFAKIIIGKDNEDLDLNNNLEDIKKIVSIYKSNNKAKNLFDDNDIFELFINSINKKEIDDFKEYEEIEIYNFESVPLRYSIFLEAINKNYNINIKAFMPYNIDKIFSNYKEFYQGINNFEYSNISDFSKVLINKNNKENLNKYKEQIKLIAGFGINQEIDTVIDEVIKLKNSNIPLSDIALIFSDTQKYREAVARRLKECDIKFNQRRGNFIWRMPLIPVLTSIFFIIERGKEIDIDALIKLLSSPYLINIDGINPYNIRELLYSKDFRIFKKMPLSDFLYNIENNKEHKEISNSIIKLIELLKKLMSSDTYSKIGSAYIEILKFLKIDLIFEENIIEEEKYYNSVYIKKDEIFYRDNDSLASFVEIVLKLTANDNSKNKISPMDFHEALNILIKDEYLRGDNNKEISLTISNLYDARGLKAKYLFILGANNDFINRKPDTFFISNKVRESINNKYKKYVLSSQNLLSDISYALFLNIISSCYDNGIVYFSFRLKDKDGNLEIPFFYIEDLFLELGNEDFKFDTLKENGLIFRENYIPKGNNIHSKKENIMSLFFYKENYEYPKDISFDKNIKNIVNLVYNKNEESVYTNPQNFISILKEDLSNTISVSKIKEIMECPIKYIYNRLFERDSIDSLIMGINRMDKGTIYHKIFENFYNKIKEKFNNNCKLKEDKFNSYKNIASETIEEYFNKKEIKIYNEADKEVMIEEINNVMNSFIKYEIDLSKNSDYIPNNFEEKINEFKVYSYNNHNIKISGRIDRIDFSYSNDNKINGIRIVDYKANVYPKELKKYLSKFTTEEIINAYLQPILYLRYAIDEYIIKPNKSDNFNIDELVEKCEVVFAIYKEADIVNKEDYIIFDNKDILLTICGYKDGDFNLNDYFERIFKNIFEDKLIAVSGKEQCENCINYQNCEYSYKEE</sequence>
<comment type="caution">
    <text evidence="2">The sequence shown here is derived from an EMBL/GenBank/DDBJ whole genome shotgun (WGS) entry which is preliminary data.</text>
</comment>
<feature type="domain" description="PD-(D/E)XK endonuclease-like" evidence="1">
    <location>
        <begin position="708"/>
        <end position="913"/>
    </location>
</feature>
<dbReference type="InterPro" id="IPR038726">
    <property type="entry name" value="PDDEXK_AddAB-type"/>
</dbReference>
<dbReference type="InterPro" id="IPR011604">
    <property type="entry name" value="PDDEXK-like_dom_sf"/>
</dbReference>
<gene>
    <name evidence="2" type="ORF">EPJ74_04125</name>
</gene>
<dbReference type="RefSeq" id="WP_147560073.1">
    <property type="nucleotide sequence ID" value="NZ_SAYK01000003.1"/>
</dbReference>
<dbReference type="SUPFAM" id="SSF52540">
    <property type="entry name" value="P-loop containing nucleoside triphosphate hydrolases"/>
    <property type="match status" value="1"/>
</dbReference>
<evidence type="ECO:0000313" key="2">
    <source>
        <dbReference type="EMBL" id="TXJ61419.1"/>
    </source>
</evidence>
<dbReference type="InterPro" id="IPR027417">
    <property type="entry name" value="P-loop_NTPase"/>
</dbReference>
<proteinExistence type="predicted"/>
<protein>
    <recommendedName>
        <fullName evidence="1">PD-(D/E)XK endonuclease-like domain-containing protein</fullName>
    </recommendedName>
</protein>
<dbReference type="Proteomes" id="UP000322188">
    <property type="component" value="Unassembled WGS sequence"/>
</dbReference>
<evidence type="ECO:0000313" key="3">
    <source>
        <dbReference type="Proteomes" id="UP000322188"/>
    </source>
</evidence>
<organism evidence="2 3">
    <name type="scientific">Brachyspira aalborgi</name>
    <dbReference type="NCBI Taxonomy" id="29522"/>
    <lineage>
        <taxon>Bacteria</taxon>
        <taxon>Pseudomonadati</taxon>
        <taxon>Spirochaetota</taxon>
        <taxon>Spirochaetia</taxon>
        <taxon>Brachyspirales</taxon>
        <taxon>Brachyspiraceae</taxon>
        <taxon>Brachyspira</taxon>
    </lineage>
</organism>
<dbReference type="EMBL" id="SAYK01000003">
    <property type="protein sequence ID" value="TXJ61419.1"/>
    <property type="molecule type" value="Genomic_DNA"/>
</dbReference>
<dbReference type="InterPro" id="IPR011335">
    <property type="entry name" value="Restrct_endonuc-II-like"/>
</dbReference>
<dbReference type="SUPFAM" id="SSF52980">
    <property type="entry name" value="Restriction endonuclease-like"/>
    <property type="match status" value="1"/>
</dbReference>
<accession>A0A5C8GHY1</accession>
<dbReference type="AlphaFoldDB" id="A0A5C8GHY1"/>
<evidence type="ECO:0000259" key="1">
    <source>
        <dbReference type="Pfam" id="PF12705"/>
    </source>
</evidence>
<dbReference type="Pfam" id="PF12705">
    <property type="entry name" value="PDDEXK_1"/>
    <property type="match status" value="1"/>
</dbReference>
<reference evidence="2 3" key="1">
    <citation type="journal article" date="1992" name="Lakartidningen">
        <title>[Penicillin V and not amoxicillin is the first choice preparation in acute otitis].</title>
        <authorList>
            <person name="Kamme C."/>
            <person name="Lundgren K."/>
            <person name="Prellner K."/>
        </authorList>
    </citation>
    <scope>NUCLEOTIDE SEQUENCE [LARGE SCALE GENOMIC DNA]</scope>
    <source>
        <strain evidence="2 3">PC2022III</strain>
    </source>
</reference>
<name>A0A5C8GHY1_9SPIR</name>
<dbReference type="Gene3D" id="3.90.320.10">
    <property type="match status" value="1"/>
</dbReference>
<dbReference type="GeneID" id="61066489"/>